<evidence type="ECO:0000256" key="1">
    <source>
        <dbReference type="SAM" id="MobiDB-lite"/>
    </source>
</evidence>
<gene>
    <name evidence="2" type="ORF">OWR29_23940</name>
</gene>
<dbReference type="Proteomes" id="UP001151002">
    <property type="component" value="Unassembled WGS sequence"/>
</dbReference>
<name>A0ABT4B3J9_9ACTN</name>
<accession>A0ABT4B3J9</accession>
<comment type="caution">
    <text evidence="2">The sequence shown here is derived from an EMBL/GenBank/DDBJ whole genome shotgun (WGS) entry which is preliminary data.</text>
</comment>
<feature type="region of interest" description="Disordered" evidence="1">
    <location>
        <begin position="136"/>
        <end position="164"/>
    </location>
</feature>
<reference evidence="2" key="1">
    <citation type="submission" date="2022-11" db="EMBL/GenBank/DDBJ databases">
        <authorList>
            <person name="Somphong A."/>
            <person name="Phongsopitanun W."/>
        </authorList>
    </citation>
    <scope>NUCLEOTIDE SEQUENCE</scope>
    <source>
        <strain evidence="2">Pm04-4</strain>
    </source>
</reference>
<protein>
    <submittedName>
        <fullName evidence="2">Acetyltransferase</fullName>
    </submittedName>
</protein>
<proteinExistence type="predicted"/>
<organism evidence="2 3">
    <name type="scientific">Paractinoplanes pyxinae</name>
    <dbReference type="NCBI Taxonomy" id="2997416"/>
    <lineage>
        <taxon>Bacteria</taxon>
        <taxon>Bacillati</taxon>
        <taxon>Actinomycetota</taxon>
        <taxon>Actinomycetes</taxon>
        <taxon>Micromonosporales</taxon>
        <taxon>Micromonosporaceae</taxon>
        <taxon>Paractinoplanes</taxon>
    </lineage>
</organism>
<evidence type="ECO:0000313" key="2">
    <source>
        <dbReference type="EMBL" id="MCY1141061.1"/>
    </source>
</evidence>
<dbReference type="EMBL" id="JAPNTZ010000008">
    <property type="protein sequence ID" value="MCY1141061.1"/>
    <property type="molecule type" value="Genomic_DNA"/>
</dbReference>
<sequence length="292" mass="30383">MSALLFRPLTAGETVEFDSVPGVPQMSYAEGLAGGGFHPSRTWIALRDGEVVARAAWVLPPGAVGGPWLERFDLHDSPSVGGELLTAAHDTLGGRWPYHAALPVGWRSSPDAFEAAFAAAELAGLSRRVERLRFSRTTDGARTPAADLPPQGPAAVSGSPVRPAAGPDEIRSLVARVPSPDVLTGSETARSVLGIDLATDPLPWLTGEATAWLVTDGGLVGTAGEACWPMIGYLGASDAPARRALLAEAVRVLLAGGAEQIVADVDADRTDVISDLLAAGFRPVRARLTFEA</sequence>
<keyword evidence="3" id="KW-1185">Reference proteome</keyword>
<evidence type="ECO:0000313" key="3">
    <source>
        <dbReference type="Proteomes" id="UP001151002"/>
    </source>
</evidence>
<dbReference type="RefSeq" id="WP_267565430.1">
    <property type="nucleotide sequence ID" value="NZ_JAPNTZ010000008.1"/>
</dbReference>